<dbReference type="InterPro" id="IPR002110">
    <property type="entry name" value="Ankyrin_rpt"/>
</dbReference>
<dbReference type="SUPFAM" id="SSF49265">
    <property type="entry name" value="Fibronectin type III"/>
    <property type="match status" value="1"/>
</dbReference>
<keyword evidence="4" id="KW-1185">Reference proteome</keyword>
<dbReference type="InterPro" id="IPR036116">
    <property type="entry name" value="FN3_sf"/>
</dbReference>
<feature type="domain" description="Fibronectin type-III" evidence="2">
    <location>
        <begin position="181"/>
        <end position="273"/>
    </location>
</feature>
<feature type="compositionally biased region" description="Basic residues" evidence="1">
    <location>
        <begin position="305"/>
        <end position="314"/>
    </location>
</feature>
<dbReference type="Proteomes" id="UP001165160">
    <property type="component" value="Unassembled WGS sequence"/>
</dbReference>
<protein>
    <recommendedName>
        <fullName evidence="2">Fibronectin type-III domain-containing protein</fullName>
    </recommendedName>
</protein>
<evidence type="ECO:0000313" key="3">
    <source>
        <dbReference type="EMBL" id="GMH85431.1"/>
    </source>
</evidence>
<evidence type="ECO:0000256" key="1">
    <source>
        <dbReference type="SAM" id="MobiDB-lite"/>
    </source>
</evidence>
<dbReference type="InterPro" id="IPR013783">
    <property type="entry name" value="Ig-like_fold"/>
</dbReference>
<comment type="caution">
    <text evidence="3">The sequence shown here is derived from an EMBL/GenBank/DDBJ whole genome shotgun (WGS) entry which is preliminary data.</text>
</comment>
<feature type="region of interest" description="Disordered" evidence="1">
    <location>
        <begin position="268"/>
        <end position="314"/>
    </location>
</feature>
<dbReference type="AlphaFoldDB" id="A0A9W7B794"/>
<dbReference type="Gene3D" id="1.25.40.20">
    <property type="entry name" value="Ankyrin repeat-containing domain"/>
    <property type="match status" value="1"/>
</dbReference>
<name>A0A9W7B794_9STRA</name>
<dbReference type="SUPFAM" id="SSF48403">
    <property type="entry name" value="Ankyrin repeat"/>
    <property type="match status" value="1"/>
</dbReference>
<organism evidence="3 4">
    <name type="scientific">Triparma verrucosa</name>
    <dbReference type="NCBI Taxonomy" id="1606542"/>
    <lineage>
        <taxon>Eukaryota</taxon>
        <taxon>Sar</taxon>
        <taxon>Stramenopiles</taxon>
        <taxon>Ochrophyta</taxon>
        <taxon>Bolidophyceae</taxon>
        <taxon>Parmales</taxon>
        <taxon>Triparmaceae</taxon>
        <taxon>Triparma</taxon>
    </lineage>
</organism>
<dbReference type="Pfam" id="PF00041">
    <property type="entry name" value="fn3"/>
    <property type="match status" value="1"/>
</dbReference>
<dbReference type="InterPro" id="IPR003961">
    <property type="entry name" value="FN3_dom"/>
</dbReference>
<sequence>MPKVIADEHVETKAEIEGKEALESSGVFGASWRIVLFRAVRDNDMALVKRVCESHPAAIHEHFTSGMQEWQLSWDSLRWYEFADATALYIASAYCSDNVVEWLLQNGVDPDAVCYSKQVALDVIGQCTYDREKASRIDKLLKQPRTPPQPPVQPTLFAKIGYEDHLKTVYDEVVNPEDPDGPKMRKARRVTETVVRCKVSATYKSYWLPPKTNYELRLREIKGTEWKIERTQATHKIMTGLKPDTTYEVQVRAKNVAGWSDFSEVVHISTPVGKKQPGEEGKEGEKEAKTEETPEEKETREAADRKKRRKASIL</sequence>
<reference evidence="4" key="1">
    <citation type="journal article" date="2023" name="Commun. Biol.">
        <title>Genome analysis of Parmales, the sister group of diatoms, reveals the evolutionary specialization of diatoms from phago-mixotrophs to photoautotrophs.</title>
        <authorList>
            <person name="Ban H."/>
            <person name="Sato S."/>
            <person name="Yoshikawa S."/>
            <person name="Yamada K."/>
            <person name="Nakamura Y."/>
            <person name="Ichinomiya M."/>
            <person name="Sato N."/>
            <person name="Blanc-Mathieu R."/>
            <person name="Endo H."/>
            <person name="Kuwata A."/>
            <person name="Ogata H."/>
        </authorList>
    </citation>
    <scope>NUCLEOTIDE SEQUENCE [LARGE SCALE GENOMIC DNA]</scope>
    <source>
        <strain evidence="4">NIES 3699</strain>
    </source>
</reference>
<evidence type="ECO:0000313" key="4">
    <source>
        <dbReference type="Proteomes" id="UP001165160"/>
    </source>
</evidence>
<dbReference type="SMART" id="SM00060">
    <property type="entry name" value="FN3"/>
    <property type="match status" value="1"/>
</dbReference>
<dbReference type="CDD" id="cd00063">
    <property type="entry name" value="FN3"/>
    <property type="match status" value="1"/>
</dbReference>
<dbReference type="EMBL" id="BRXX01000049">
    <property type="protein sequence ID" value="GMH85431.1"/>
    <property type="molecule type" value="Genomic_DNA"/>
</dbReference>
<gene>
    <name evidence="3" type="ORF">TrVE_jg5298</name>
</gene>
<accession>A0A9W7B794</accession>
<evidence type="ECO:0000259" key="2">
    <source>
        <dbReference type="PROSITE" id="PS50853"/>
    </source>
</evidence>
<dbReference type="InterPro" id="IPR036770">
    <property type="entry name" value="Ankyrin_rpt-contain_sf"/>
</dbReference>
<feature type="compositionally biased region" description="Basic and acidic residues" evidence="1">
    <location>
        <begin position="276"/>
        <end position="304"/>
    </location>
</feature>
<dbReference type="Pfam" id="PF13606">
    <property type="entry name" value="Ank_3"/>
    <property type="match status" value="1"/>
</dbReference>
<proteinExistence type="predicted"/>
<dbReference type="PROSITE" id="PS50853">
    <property type="entry name" value="FN3"/>
    <property type="match status" value="1"/>
</dbReference>
<dbReference type="Gene3D" id="2.60.40.10">
    <property type="entry name" value="Immunoglobulins"/>
    <property type="match status" value="1"/>
</dbReference>